<proteinExistence type="predicted"/>
<dbReference type="GO" id="GO:0003964">
    <property type="term" value="F:RNA-directed DNA polymerase activity"/>
    <property type="evidence" value="ECO:0007669"/>
    <property type="project" value="UniProtKB-KW"/>
</dbReference>
<dbReference type="PROSITE" id="PS50878">
    <property type="entry name" value="RT_POL"/>
    <property type="match status" value="1"/>
</dbReference>
<dbReference type="Proteomes" id="UP000478052">
    <property type="component" value="Unassembled WGS sequence"/>
</dbReference>
<dbReference type="PANTHER" id="PTHR37984">
    <property type="entry name" value="PROTEIN CBG26694"/>
    <property type="match status" value="1"/>
</dbReference>
<dbReference type="InterPro" id="IPR043128">
    <property type="entry name" value="Rev_trsase/Diguanyl_cyclase"/>
</dbReference>
<feature type="domain" description="Integrase catalytic" evidence="10">
    <location>
        <begin position="765"/>
        <end position="922"/>
    </location>
</feature>
<evidence type="ECO:0000256" key="3">
    <source>
        <dbReference type="ARBA" id="ARBA00022695"/>
    </source>
</evidence>
<evidence type="ECO:0000256" key="4">
    <source>
        <dbReference type="ARBA" id="ARBA00022722"/>
    </source>
</evidence>
<feature type="domain" description="Reverse transcriptase" evidence="9">
    <location>
        <begin position="218"/>
        <end position="398"/>
    </location>
</feature>
<dbReference type="InterPro" id="IPR050951">
    <property type="entry name" value="Retrovirus_Pol_polyprotein"/>
</dbReference>
<dbReference type="Gene3D" id="2.40.70.10">
    <property type="entry name" value="Acid Proteases"/>
    <property type="match status" value="1"/>
</dbReference>
<dbReference type="EC" id="2.7.7.49" evidence="1"/>
<dbReference type="InterPro" id="IPR000477">
    <property type="entry name" value="RT_dom"/>
</dbReference>
<dbReference type="PROSITE" id="PS50994">
    <property type="entry name" value="INTEGRASE"/>
    <property type="match status" value="1"/>
</dbReference>
<dbReference type="GO" id="GO:0015074">
    <property type="term" value="P:DNA integration"/>
    <property type="evidence" value="ECO:0007669"/>
    <property type="project" value="InterPro"/>
</dbReference>
<keyword evidence="3" id="KW-0548">Nucleotidyltransferase</keyword>
<accession>A0A6G0W4U2</accession>
<evidence type="ECO:0000256" key="6">
    <source>
        <dbReference type="ARBA" id="ARBA00022801"/>
    </source>
</evidence>
<keyword evidence="2" id="KW-0808">Transferase</keyword>
<evidence type="ECO:0000256" key="1">
    <source>
        <dbReference type="ARBA" id="ARBA00012493"/>
    </source>
</evidence>
<dbReference type="GO" id="GO:0006508">
    <property type="term" value="P:proteolysis"/>
    <property type="evidence" value="ECO:0007669"/>
    <property type="project" value="InterPro"/>
</dbReference>
<dbReference type="InterPro" id="IPR041373">
    <property type="entry name" value="RT_RNaseH"/>
</dbReference>
<evidence type="ECO:0000256" key="8">
    <source>
        <dbReference type="SAM" id="MobiDB-lite"/>
    </source>
</evidence>
<dbReference type="EMBL" id="VUJU01009373">
    <property type="protein sequence ID" value="KAF0720903.1"/>
    <property type="molecule type" value="Genomic_DNA"/>
</dbReference>
<dbReference type="GO" id="GO:0004519">
    <property type="term" value="F:endonuclease activity"/>
    <property type="evidence" value="ECO:0007669"/>
    <property type="project" value="UniProtKB-KW"/>
</dbReference>
<gene>
    <name evidence="11" type="ORF">FWK35_00028785</name>
</gene>
<organism evidence="11 12">
    <name type="scientific">Aphis craccivora</name>
    <name type="common">Cowpea aphid</name>
    <dbReference type="NCBI Taxonomy" id="307492"/>
    <lineage>
        <taxon>Eukaryota</taxon>
        <taxon>Metazoa</taxon>
        <taxon>Ecdysozoa</taxon>
        <taxon>Arthropoda</taxon>
        <taxon>Hexapoda</taxon>
        <taxon>Insecta</taxon>
        <taxon>Pterygota</taxon>
        <taxon>Neoptera</taxon>
        <taxon>Paraneoptera</taxon>
        <taxon>Hemiptera</taxon>
        <taxon>Sternorrhyncha</taxon>
        <taxon>Aphidomorpha</taxon>
        <taxon>Aphidoidea</taxon>
        <taxon>Aphididae</taxon>
        <taxon>Aphidini</taxon>
        <taxon>Aphis</taxon>
        <taxon>Aphis</taxon>
    </lineage>
</organism>
<evidence type="ECO:0000256" key="7">
    <source>
        <dbReference type="ARBA" id="ARBA00022918"/>
    </source>
</evidence>
<name>A0A6G0W4U2_APHCR</name>
<evidence type="ECO:0000259" key="9">
    <source>
        <dbReference type="PROSITE" id="PS50878"/>
    </source>
</evidence>
<comment type="caution">
    <text evidence="11">The sequence shown here is derived from an EMBL/GenBank/DDBJ whole genome shotgun (WGS) entry which is preliminary data.</text>
</comment>
<dbReference type="InterPro" id="IPR001584">
    <property type="entry name" value="Integrase_cat-core"/>
</dbReference>
<sequence length="1083" mass="122682">MLNGTPVNGIVDTGSTSVLVRDSVARKAGIIYRRVTCPLYSVGDVNQPSTSTIGEAEVDVTIDGVLAADHQVRIVSDETIPVNVLVGQTWLQLPHVHYYKRGVAMVFESNVTTEQLVPDEEVICSYIAEEQAPKPKQPITVDEIKIDASVTDQQRDDLMKLMNQYRHVFSKSLGELGCTDMIRMDISEVPNSVPVNARPYKTSPTDRRVISDILHEWKKAGIISDSTSTYASPVLLVNKASGEKILCVDYRKLNQQTVTHPFPMPDIDAQLGSLAHGLIFTTLDLSNGFLQIPLTDEAKDKTAFVTEKTVARFERMPFGLKGAPAVFQRLMSIVFKDLRDAGVVNTYLDDIIIPSRNWSDMLVSLRRVFEALSGAKLTLKPSKCTFGNTQLDYLGFRIRHGEIEPGQKIEAISDYPRPRDAHKVRRFLGLAGYFRRFIVKFAEIAEPLTLLTAKNAPYVWTDEHQSAFDDLKTKLCSGPIVRMYSSTAEITEVHTDASSKALSGVLLQGSRASDLKIVYAVSKRTTQPESNYHSSRLELYAIVWTINRLRPYLLGVRFTVVTDCQALTYLNINRTTKPQIARWFEVFQEFDFDVRYRPGSRMAHVDALSRAVDDIAPSDKSVESELAERLEVFTALTTVDRVRFMQQADDQTRKIIRLLESPDERTRGEEAEVNNYELHDGVLYRVYQGRALFVVPKSMRKGVVMSAHDYGGHFSVDKTVARITRDYWFSCMRRYVRQHIKMCLDCLTHQRPAGKQAGLLHPTPPGRRPFQIIHIDHLGPFETTTKRNRYLLVIVDNLTKYVHLYPCRTTDSVGVIRILNKFIDERGVPDRIISDRGTSYTSHAFERFCSLHSISHVLNSTRHPQANGQVERANRTILPLLSISTTDQRNWDTKVREVERHLNSAMNKTTSKTPCEALTEPSEQHAKVRDTIVERQEQMKRQYDRRHHDRVHFDIGEVVVMLRQPTPGQSTKLQSKYRERPMQIIEVLPADTYRVAELTSDGTSVYATTAHTSQLKSWKVLHEDQSDQEGEEEPNEGQSDTSEEVGATGNGHDDLDPGVTVNGSERAKRSRRRPGHLQDYVLD</sequence>
<keyword evidence="12" id="KW-1185">Reference proteome</keyword>
<dbReference type="AlphaFoldDB" id="A0A6G0W4U2"/>
<dbReference type="FunFam" id="3.30.70.270:FF:000026">
    <property type="entry name" value="Transposon Ty3-G Gag-Pol polyprotein"/>
    <property type="match status" value="1"/>
</dbReference>
<dbReference type="OrthoDB" id="6620908at2759"/>
<feature type="region of interest" description="Disordered" evidence="8">
    <location>
        <begin position="1021"/>
        <end position="1083"/>
    </location>
</feature>
<keyword evidence="7" id="KW-0695">RNA-directed DNA polymerase</keyword>
<dbReference type="InterPro" id="IPR036397">
    <property type="entry name" value="RNaseH_sf"/>
</dbReference>
<dbReference type="CDD" id="cd01647">
    <property type="entry name" value="RT_LTR"/>
    <property type="match status" value="1"/>
</dbReference>
<dbReference type="PROSITE" id="PS00141">
    <property type="entry name" value="ASP_PROTEASE"/>
    <property type="match status" value="1"/>
</dbReference>
<dbReference type="Gene3D" id="3.10.10.10">
    <property type="entry name" value="HIV Type 1 Reverse Transcriptase, subunit A, domain 1"/>
    <property type="match status" value="1"/>
</dbReference>
<dbReference type="CDD" id="cd09274">
    <property type="entry name" value="RNase_HI_RT_Ty3"/>
    <property type="match status" value="1"/>
</dbReference>
<dbReference type="PANTHER" id="PTHR37984:SF5">
    <property type="entry name" value="PROTEIN NYNRIN-LIKE"/>
    <property type="match status" value="1"/>
</dbReference>
<dbReference type="InterPro" id="IPR021109">
    <property type="entry name" value="Peptidase_aspartic_dom_sf"/>
</dbReference>
<reference evidence="11 12" key="1">
    <citation type="submission" date="2019-08" db="EMBL/GenBank/DDBJ databases">
        <title>Whole genome of Aphis craccivora.</title>
        <authorList>
            <person name="Voronova N.V."/>
            <person name="Shulinski R.S."/>
            <person name="Bandarenka Y.V."/>
            <person name="Zhorov D.G."/>
            <person name="Warner D."/>
        </authorList>
    </citation>
    <scope>NUCLEOTIDE SEQUENCE [LARGE SCALE GENOMIC DNA]</scope>
    <source>
        <strain evidence="11">180601</strain>
        <tissue evidence="11">Whole Body</tissue>
    </source>
</reference>
<keyword evidence="6" id="KW-0378">Hydrolase</keyword>
<dbReference type="Pfam" id="PF00665">
    <property type="entry name" value="rve"/>
    <property type="match status" value="1"/>
</dbReference>
<evidence type="ECO:0000256" key="5">
    <source>
        <dbReference type="ARBA" id="ARBA00022759"/>
    </source>
</evidence>
<keyword evidence="5" id="KW-0255">Endonuclease</keyword>
<dbReference type="InterPro" id="IPR001969">
    <property type="entry name" value="Aspartic_peptidase_AS"/>
</dbReference>
<evidence type="ECO:0000256" key="2">
    <source>
        <dbReference type="ARBA" id="ARBA00022679"/>
    </source>
</evidence>
<dbReference type="SUPFAM" id="SSF53098">
    <property type="entry name" value="Ribonuclease H-like"/>
    <property type="match status" value="1"/>
</dbReference>
<dbReference type="SUPFAM" id="SSF50630">
    <property type="entry name" value="Acid proteases"/>
    <property type="match status" value="1"/>
</dbReference>
<dbReference type="SUPFAM" id="SSF56672">
    <property type="entry name" value="DNA/RNA polymerases"/>
    <property type="match status" value="1"/>
</dbReference>
<dbReference type="InterPro" id="IPR041588">
    <property type="entry name" value="Integrase_H2C2"/>
</dbReference>
<evidence type="ECO:0000313" key="12">
    <source>
        <dbReference type="Proteomes" id="UP000478052"/>
    </source>
</evidence>
<evidence type="ECO:0000313" key="11">
    <source>
        <dbReference type="EMBL" id="KAF0720903.1"/>
    </source>
</evidence>
<dbReference type="Pfam" id="PF13975">
    <property type="entry name" value="gag-asp_proteas"/>
    <property type="match status" value="1"/>
</dbReference>
<dbReference type="FunFam" id="1.10.340.70:FF:000001">
    <property type="entry name" value="Retrovirus-related Pol polyprotein from transposon gypsy-like Protein"/>
    <property type="match status" value="1"/>
</dbReference>
<dbReference type="GO" id="GO:0042575">
    <property type="term" value="C:DNA polymerase complex"/>
    <property type="evidence" value="ECO:0007669"/>
    <property type="project" value="UniProtKB-ARBA"/>
</dbReference>
<protein>
    <recommendedName>
        <fullName evidence="1">RNA-directed DNA polymerase</fullName>
        <ecNumber evidence="1">2.7.7.49</ecNumber>
    </recommendedName>
</protein>
<dbReference type="InterPro" id="IPR043502">
    <property type="entry name" value="DNA/RNA_pol_sf"/>
</dbReference>
<feature type="compositionally biased region" description="Acidic residues" evidence="8">
    <location>
        <begin position="1026"/>
        <end position="1035"/>
    </location>
</feature>
<dbReference type="GO" id="GO:0003676">
    <property type="term" value="F:nucleic acid binding"/>
    <property type="evidence" value="ECO:0007669"/>
    <property type="project" value="InterPro"/>
</dbReference>
<dbReference type="Gene3D" id="3.30.420.10">
    <property type="entry name" value="Ribonuclease H-like superfamily/Ribonuclease H"/>
    <property type="match status" value="1"/>
</dbReference>
<dbReference type="InterPro" id="IPR012337">
    <property type="entry name" value="RNaseH-like_sf"/>
</dbReference>
<dbReference type="Gene3D" id="1.10.340.70">
    <property type="match status" value="1"/>
</dbReference>
<dbReference type="Pfam" id="PF00078">
    <property type="entry name" value="RVT_1"/>
    <property type="match status" value="1"/>
</dbReference>
<dbReference type="Pfam" id="PF17917">
    <property type="entry name" value="RT_RNaseH"/>
    <property type="match status" value="1"/>
</dbReference>
<dbReference type="GO" id="GO:0004190">
    <property type="term" value="F:aspartic-type endopeptidase activity"/>
    <property type="evidence" value="ECO:0007669"/>
    <property type="project" value="InterPro"/>
</dbReference>
<dbReference type="Pfam" id="PF17921">
    <property type="entry name" value="Integrase_H2C2"/>
    <property type="match status" value="1"/>
</dbReference>
<evidence type="ECO:0000259" key="10">
    <source>
        <dbReference type="PROSITE" id="PS50994"/>
    </source>
</evidence>
<dbReference type="Gene3D" id="3.30.70.270">
    <property type="match status" value="2"/>
</dbReference>
<keyword evidence="4" id="KW-0540">Nuclease</keyword>